<evidence type="ECO:0000259" key="2">
    <source>
        <dbReference type="Pfam" id="PF12439"/>
    </source>
</evidence>
<dbReference type="EMBL" id="JAMPLM010000027">
    <property type="protein sequence ID" value="MEP1061129.1"/>
    <property type="molecule type" value="Genomic_DNA"/>
</dbReference>
<dbReference type="Gene3D" id="1.50.10.10">
    <property type="match status" value="1"/>
</dbReference>
<dbReference type="RefSeq" id="WP_190449193.1">
    <property type="nucleotide sequence ID" value="NZ_JAMPLM010000027.1"/>
</dbReference>
<dbReference type="InterPro" id="IPR012341">
    <property type="entry name" value="6hp_glycosidase-like_sf"/>
</dbReference>
<keyword evidence="4" id="KW-1185">Reference proteome</keyword>
<dbReference type="NCBIfam" id="TIGR01561">
    <property type="entry name" value="gde_arch"/>
    <property type="match status" value="1"/>
</dbReference>
<name>A0ABV0KPF8_9CYAN</name>
<dbReference type="InterPro" id="IPR010401">
    <property type="entry name" value="AGL/Gdb1"/>
</dbReference>
<reference evidence="3 4" key="1">
    <citation type="submission" date="2022-04" db="EMBL/GenBank/DDBJ databases">
        <title>Positive selection, recombination, and allopatry shape intraspecific diversity of widespread and dominant cyanobacteria.</title>
        <authorList>
            <person name="Wei J."/>
            <person name="Shu W."/>
            <person name="Hu C."/>
        </authorList>
    </citation>
    <scope>NUCLEOTIDE SEQUENCE [LARGE SCALE GENOMIC DNA]</scope>
    <source>
        <strain evidence="3 4">AS-A4</strain>
    </source>
</reference>
<dbReference type="SUPFAM" id="SSF48208">
    <property type="entry name" value="Six-hairpin glycosidases"/>
    <property type="match status" value="1"/>
</dbReference>
<gene>
    <name evidence="3" type="ORF">NDI38_22110</name>
</gene>
<dbReference type="InterPro" id="IPR032790">
    <property type="entry name" value="GDE_C"/>
</dbReference>
<accession>A0ABV0KPF8</accession>
<dbReference type="PANTHER" id="PTHR10569:SF2">
    <property type="entry name" value="GLYCOGEN DEBRANCHING ENZYME"/>
    <property type="match status" value="1"/>
</dbReference>
<dbReference type="Pfam" id="PF06202">
    <property type="entry name" value="GDE_C"/>
    <property type="match status" value="1"/>
</dbReference>
<dbReference type="PANTHER" id="PTHR10569">
    <property type="entry name" value="GLYCOGEN DEBRANCHING ENZYME"/>
    <property type="match status" value="1"/>
</dbReference>
<feature type="domain" description="Glycogen debranching enzyme C-terminal" evidence="1">
    <location>
        <begin position="290"/>
        <end position="653"/>
    </location>
</feature>
<dbReference type="InterPro" id="IPR024742">
    <property type="entry name" value="Glycogen_debranch_N"/>
</dbReference>
<evidence type="ECO:0000259" key="1">
    <source>
        <dbReference type="Pfam" id="PF06202"/>
    </source>
</evidence>
<dbReference type="Proteomes" id="UP001476950">
    <property type="component" value="Unassembled WGS sequence"/>
</dbReference>
<protein>
    <submittedName>
        <fullName evidence="3">Amylo-alpha-1,6-glucosidase</fullName>
    </submittedName>
</protein>
<sequence length="664" mass="74553">MGIKFGREVCGDLDQAAMREWLVTNGTGGYASGTIAGLLTRRYHGLLVAALKPPLGRTLMLAKLDDTALYGDRFYPLHTNQWADGTIGPHGYRHLEQFVLDVSIPTWHYACADALLQKRIWMHPGANTTYVHYQLVRSTQPLTLTLKAMVNYRDYHSNTQGNGWRMTIVPAENGVYVSAYPEATQLYLTSDQAEVTAAHDWYYGFDLSAERDRGLNDRDDHLHAATFQATLQPGETLTLIASTERKPERDGETALKVRRAYEQKLLGLWHSNRPVDTKDIPAFANRLVLAADQFIVQRSTPEEPHGKTIIAGYPWFSDWGRDTMISLPGLTLATGRPDVARSILRTYARHVNQGMIPNRFPDAGEQPEYNTVDATLWFFEAVRAYYGVTEDEDLVQELFPVLADIVDWHCRGTRYNIHLDSADGLLYAGETGMQLTWMDAKVDDWVVTPRIGKPIEVNALWYNALRTIAKLARIVGKPHQEYEAMADRVLARFSRFWHPELGYCYDVLDGPDGDDASLRPNQLFAVSLPESPLTIVQQKGVVDICGRTLLTSHGLRSLDPNHPQYQGTYGGDQLQRDGAYHQGTVWGWLMGSFVLAHLRVYGEPAKARAFLEPMTNQFSVHGIGSLSEIFDGDAPMKPQGCIAQAWTIAEVLRAWLATEVESRS</sequence>
<dbReference type="InterPro" id="IPR006451">
    <property type="entry name" value="Glycogen_debranch_arc"/>
</dbReference>
<feature type="domain" description="Glycogen debranching enzyme bacterial and archaeal type N-terminal" evidence="2">
    <location>
        <begin position="19"/>
        <end position="238"/>
    </location>
</feature>
<proteinExistence type="predicted"/>
<dbReference type="InterPro" id="IPR008928">
    <property type="entry name" value="6-hairpin_glycosidase_sf"/>
</dbReference>
<evidence type="ECO:0000313" key="3">
    <source>
        <dbReference type="EMBL" id="MEP1061129.1"/>
    </source>
</evidence>
<comment type="caution">
    <text evidence="3">The sequence shown here is derived from an EMBL/GenBank/DDBJ whole genome shotgun (WGS) entry which is preliminary data.</text>
</comment>
<dbReference type="Pfam" id="PF12439">
    <property type="entry name" value="GDE_N"/>
    <property type="match status" value="1"/>
</dbReference>
<organism evidence="3 4">
    <name type="scientific">Stenomitos frigidus AS-A4</name>
    <dbReference type="NCBI Taxonomy" id="2933935"/>
    <lineage>
        <taxon>Bacteria</taxon>
        <taxon>Bacillati</taxon>
        <taxon>Cyanobacteriota</taxon>
        <taxon>Cyanophyceae</taxon>
        <taxon>Leptolyngbyales</taxon>
        <taxon>Leptolyngbyaceae</taxon>
        <taxon>Stenomitos</taxon>
    </lineage>
</organism>
<evidence type="ECO:0000313" key="4">
    <source>
        <dbReference type="Proteomes" id="UP001476950"/>
    </source>
</evidence>